<gene>
    <name evidence="11" type="ORF">MELIAE_LOCUS331</name>
</gene>
<evidence type="ECO:0000256" key="1">
    <source>
        <dbReference type="ARBA" id="ARBA00004651"/>
    </source>
</evidence>
<keyword evidence="2" id="KW-1003">Cell membrane</keyword>
<evidence type="ECO:0000256" key="6">
    <source>
        <dbReference type="ARBA" id="ARBA00023180"/>
    </source>
</evidence>
<evidence type="ECO:0000256" key="5">
    <source>
        <dbReference type="ARBA" id="ARBA00023136"/>
    </source>
</evidence>
<dbReference type="InterPro" id="IPR036259">
    <property type="entry name" value="MFS_trans_sf"/>
</dbReference>
<evidence type="ECO:0000256" key="7">
    <source>
        <dbReference type="ARBA" id="ARBA00024348"/>
    </source>
</evidence>
<comment type="similarity">
    <text evidence="7">Belongs to the major facilitator superfamily. Sugar transporter (TC 2.A.1.1) family. Trehalose transporter subfamily.</text>
</comment>
<dbReference type="InterPro" id="IPR020846">
    <property type="entry name" value="MFS_dom"/>
</dbReference>
<dbReference type="FunFam" id="1.20.1250.20:FF:000055">
    <property type="entry name" value="Facilitated trehalose transporter Tret1-2 homolog"/>
    <property type="match status" value="1"/>
</dbReference>
<evidence type="ECO:0000313" key="11">
    <source>
        <dbReference type="EMBL" id="CAH0546086.1"/>
    </source>
</evidence>
<keyword evidence="6" id="KW-0325">Glycoprotein</keyword>
<evidence type="ECO:0000256" key="8">
    <source>
        <dbReference type="RuleBase" id="RU003346"/>
    </source>
</evidence>
<dbReference type="SUPFAM" id="SSF103473">
    <property type="entry name" value="MFS general substrate transporter"/>
    <property type="match status" value="1"/>
</dbReference>
<dbReference type="Proteomes" id="UP001154078">
    <property type="component" value="Chromosome 1"/>
</dbReference>
<feature type="transmembrane region" description="Helical" evidence="9">
    <location>
        <begin position="391"/>
        <end position="415"/>
    </location>
</feature>
<dbReference type="GO" id="GO:0051119">
    <property type="term" value="F:sugar transmembrane transporter activity"/>
    <property type="evidence" value="ECO:0007669"/>
    <property type="project" value="InterPro"/>
</dbReference>
<dbReference type="CDD" id="cd17358">
    <property type="entry name" value="MFS_GLUT6_8_Class3_like"/>
    <property type="match status" value="1"/>
</dbReference>
<feature type="transmembrane region" description="Helical" evidence="9">
    <location>
        <begin position="149"/>
        <end position="171"/>
    </location>
</feature>
<dbReference type="PRINTS" id="PR00171">
    <property type="entry name" value="SUGRTRNSPORT"/>
</dbReference>
<dbReference type="NCBIfam" id="TIGR00879">
    <property type="entry name" value="SP"/>
    <property type="match status" value="1"/>
</dbReference>
<feature type="transmembrane region" description="Helical" evidence="9">
    <location>
        <begin position="177"/>
        <end position="194"/>
    </location>
</feature>
<evidence type="ECO:0000256" key="2">
    <source>
        <dbReference type="ARBA" id="ARBA00022475"/>
    </source>
</evidence>
<organism evidence="11 12">
    <name type="scientific">Brassicogethes aeneus</name>
    <name type="common">Rape pollen beetle</name>
    <name type="synonym">Meligethes aeneus</name>
    <dbReference type="NCBI Taxonomy" id="1431903"/>
    <lineage>
        <taxon>Eukaryota</taxon>
        <taxon>Metazoa</taxon>
        <taxon>Ecdysozoa</taxon>
        <taxon>Arthropoda</taxon>
        <taxon>Hexapoda</taxon>
        <taxon>Insecta</taxon>
        <taxon>Pterygota</taxon>
        <taxon>Neoptera</taxon>
        <taxon>Endopterygota</taxon>
        <taxon>Coleoptera</taxon>
        <taxon>Polyphaga</taxon>
        <taxon>Cucujiformia</taxon>
        <taxon>Nitidulidae</taxon>
        <taxon>Meligethinae</taxon>
        <taxon>Brassicogethes</taxon>
    </lineage>
</organism>
<reference evidence="11" key="1">
    <citation type="submission" date="2021-12" db="EMBL/GenBank/DDBJ databases">
        <authorList>
            <person name="King R."/>
        </authorList>
    </citation>
    <scope>NUCLEOTIDE SEQUENCE</scope>
</reference>
<comment type="subcellular location">
    <subcellularLocation>
        <location evidence="1">Cell membrane</location>
        <topology evidence="1">Multi-pass membrane protein</topology>
    </subcellularLocation>
</comment>
<evidence type="ECO:0000256" key="3">
    <source>
        <dbReference type="ARBA" id="ARBA00022692"/>
    </source>
</evidence>
<protein>
    <recommendedName>
        <fullName evidence="10">Major facilitator superfamily (MFS) profile domain-containing protein</fullName>
    </recommendedName>
</protein>
<feature type="transmembrane region" description="Helical" evidence="9">
    <location>
        <begin position="294"/>
        <end position="314"/>
    </location>
</feature>
<dbReference type="GO" id="GO:0005886">
    <property type="term" value="C:plasma membrane"/>
    <property type="evidence" value="ECO:0007669"/>
    <property type="project" value="UniProtKB-SubCell"/>
</dbReference>
<dbReference type="InterPro" id="IPR003663">
    <property type="entry name" value="Sugar/inositol_transpt"/>
</dbReference>
<dbReference type="PANTHER" id="PTHR48021:SF46">
    <property type="entry name" value="MAJOR FACILITATOR SUPERFAMILY (MFS) PROFILE DOMAIN-CONTAINING PROTEIN"/>
    <property type="match status" value="1"/>
</dbReference>
<feature type="transmembrane region" description="Helical" evidence="9">
    <location>
        <begin position="20"/>
        <end position="39"/>
    </location>
</feature>
<dbReference type="InterPro" id="IPR044775">
    <property type="entry name" value="MFS_ERD6/Tret1-like"/>
</dbReference>
<evidence type="ECO:0000256" key="4">
    <source>
        <dbReference type="ARBA" id="ARBA00022989"/>
    </source>
</evidence>
<dbReference type="PROSITE" id="PS00216">
    <property type="entry name" value="SUGAR_TRANSPORT_1"/>
    <property type="match status" value="1"/>
</dbReference>
<dbReference type="PROSITE" id="PS50850">
    <property type="entry name" value="MFS"/>
    <property type="match status" value="1"/>
</dbReference>
<dbReference type="OrthoDB" id="6133115at2759"/>
<feature type="transmembrane region" description="Helical" evidence="9">
    <location>
        <begin position="61"/>
        <end position="80"/>
    </location>
</feature>
<feature type="transmembrane region" description="Helical" evidence="9">
    <location>
        <begin position="421"/>
        <end position="443"/>
    </location>
</feature>
<dbReference type="PANTHER" id="PTHR48021">
    <property type="match status" value="1"/>
</dbReference>
<keyword evidence="12" id="KW-1185">Reference proteome</keyword>
<dbReference type="EMBL" id="OV121132">
    <property type="protein sequence ID" value="CAH0546086.1"/>
    <property type="molecule type" value="Genomic_DNA"/>
</dbReference>
<keyword evidence="4 9" id="KW-1133">Transmembrane helix</keyword>
<accession>A0A9P0AND6</accession>
<dbReference type="AlphaFoldDB" id="A0A9P0AND6"/>
<dbReference type="InterPro" id="IPR005828">
    <property type="entry name" value="MFS_sugar_transport-like"/>
</dbReference>
<keyword evidence="3 9" id="KW-0812">Transmembrane</keyword>
<dbReference type="PROSITE" id="PS00217">
    <property type="entry name" value="SUGAR_TRANSPORT_2"/>
    <property type="match status" value="1"/>
</dbReference>
<proteinExistence type="inferred from homology"/>
<evidence type="ECO:0000313" key="12">
    <source>
        <dbReference type="Proteomes" id="UP001154078"/>
    </source>
</evidence>
<evidence type="ECO:0000256" key="9">
    <source>
        <dbReference type="SAM" id="Phobius"/>
    </source>
</evidence>
<dbReference type="Pfam" id="PF00083">
    <property type="entry name" value="Sugar_tr"/>
    <property type="match status" value="1"/>
</dbReference>
<dbReference type="Gene3D" id="1.20.1250.20">
    <property type="entry name" value="MFS general substrate transporter like domains"/>
    <property type="match status" value="1"/>
</dbReference>
<keyword evidence="8" id="KW-0813">Transport</keyword>
<dbReference type="InterPro" id="IPR050549">
    <property type="entry name" value="MFS_Trehalose_Transporter"/>
</dbReference>
<evidence type="ECO:0000259" key="10">
    <source>
        <dbReference type="PROSITE" id="PS50850"/>
    </source>
</evidence>
<feature type="transmembrane region" description="Helical" evidence="9">
    <location>
        <begin position="321"/>
        <end position="343"/>
    </location>
</feature>
<dbReference type="InterPro" id="IPR005829">
    <property type="entry name" value="Sugar_transporter_CS"/>
</dbReference>
<sequence>MKITTGSSLKIQQGNNKYQYWAAFSATLTIVTSGMHYGWPSPSLEQLLHGNSTLHLTQDEGSWMAVMPLLGAIVGSLIVGTTVDILGRKRTIILTSFPFFAAWIMIAYANSPLVLYIARFIAGVADGWAFTAVPMYIGEIADPSIRGKLGSGVSVAWIFGMLLINIVGSYLSIRMTALISSVLPVLGLITFMWMPESPYYHLMRGKYNEAKHSLQTFKGMSDVDAELSRLSNAVKSQTRNTGKFLDLFTKPSNRKAVAIMTILRTAQQLSGTTAITFYAKMIFKEAGDDISSELATIIFFSVQLVCTVVCSGIVDRAGRRPLLIMSIIGSSLALFVEGTYFYLKLSTNYDVSAFSLVPVAALIGYIVIFGLGMQCIPILMLGELFPANVKAFALCLADIYFCIIATIISKFFQIMKDHFGIYFPFYAFTASGLLSLICMYIFVPETKGKTLEDIQKILKNEEEDEDKDGDKCVELIEKA</sequence>
<feature type="transmembrane region" description="Helical" evidence="9">
    <location>
        <begin position="355"/>
        <end position="379"/>
    </location>
</feature>
<name>A0A9P0AND6_BRAAE</name>
<feature type="domain" description="Major facilitator superfamily (MFS) profile" evidence="10">
    <location>
        <begin position="18"/>
        <end position="447"/>
    </location>
</feature>
<keyword evidence="5 9" id="KW-0472">Membrane</keyword>
<feature type="transmembrane region" description="Helical" evidence="9">
    <location>
        <begin position="92"/>
        <end position="110"/>
    </location>
</feature>